<keyword evidence="1" id="KW-1133">Transmembrane helix</keyword>
<reference evidence="3 4" key="1">
    <citation type="submission" date="2017-06" db="EMBL/GenBank/DDBJ databases">
        <title>Genome sequencing of cyanobaciteial culture collection at National Institute for Environmental Studies (NIES).</title>
        <authorList>
            <person name="Hirose Y."/>
            <person name="Shimura Y."/>
            <person name="Fujisawa T."/>
            <person name="Nakamura Y."/>
            <person name="Kawachi M."/>
        </authorList>
    </citation>
    <scope>NUCLEOTIDE SEQUENCE [LARGE SCALE GENOMIC DNA]</scope>
    <source>
        <strain evidence="3 4">NIES-4072</strain>
    </source>
</reference>
<organism evidence="3 4">
    <name type="scientific">Nostoc commune NIES-4072</name>
    <dbReference type="NCBI Taxonomy" id="2005467"/>
    <lineage>
        <taxon>Bacteria</taxon>
        <taxon>Bacillati</taxon>
        <taxon>Cyanobacteriota</taxon>
        <taxon>Cyanophyceae</taxon>
        <taxon>Nostocales</taxon>
        <taxon>Nostocaceae</taxon>
        <taxon>Nostoc</taxon>
    </lineage>
</organism>
<dbReference type="OrthoDB" id="514552at2"/>
<name>A0A2R5FYD2_NOSCO</name>
<feature type="transmembrane region" description="Helical" evidence="1">
    <location>
        <begin position="6"/>
        <end position="26"/>
    </location>
</feature>
<evidence type="ECO:0000256" key="1">
    <source>
        <dbReference type="SAM" id="Phobius"/>
    </source>
</evidence>
<evidence type="ECO:0000313" key="4">
    <source>
        <dbReference type="Proteomes" id="UP000245124"/>
    </source>
</evidence>
<keyword evidence="1" id="KW-0472">Membrane</keyword>
<dbReference type="AlphaFoldDB" id="A0A2R5FYD2"/>
<dbReference type="Proteomes" id="UP000245124">
    <property type="component" value="Unassembled WGS sequence"/>
</dbReference>
<comment type="caution">
    <text evidence="3">The sequence shown here is derived from an EMBL/GenBank/DDBJ whole genome shotgun (WGS) entry which is preliminary data.</text>
</comment>
<gene>
    <name evidence="2" type="ORF">NIES4072_73130</name>
    <name evidence="3" type="ORF">NIES4072_74780</name>
</gene>
<sequence length="136" mass="15586">MYKKQLYLALAGVGVCFLPVIIPLIPKLGAYAEAERLKATEGLERKRIEERAKTSDALYEAGVMPTTRSLRITNYFDSSKRNPRPDTTLYQDDEIVDVFDASGRCIGRIEEGIWKWKYKAKEICKSVQNTKPVRRK</sequence>
<protein>
    <submittedName>
        <fullName evidence="3">Uncharacterized protein</fullName>
    </submittedName>
</protein>
<accession>A0A2R5FYD2</accession>
<evidence type="ECO:0000313" key="2">
    <source>
        <dbReference type="EMBL" id="GBG23601.1"/>
    </source>
</evidence>
<proteinExistence type="predicted"/>
<keyword evidence="1" id="KW-0812">Transmembrane</keyword>
<dbReference type="RefSeq" id="WP_109013465.1">
    <property type="nucleotide sequence ID" value="NZ_BDUD01000006.1"/>
</dbReference>
<evidence type="ECO:0000313" key="3">
    <source>
        <dbReference type="EMBL" id="GBG23766.1"/>
    </source>
</evidence>
<dbReference type="EMBL" id="BDUD01000006">
    <property type="protein sequence ID" value="GBG23601.1"/>
    <property type="molecule type" value="Genomic_DNA"/>
</dbReference>
<keyword evidence="4" id="KW-1185">Reference proteome</keyword>
<dbReference type="EMBL" id="BDUD01000011">
    <property type="protein sequence ID" value="GBG23766.1"/>
    <property type="molecule type" value="Genomic_DNA"/>
</dbReference>